<keyword evidence="1 2" id="KW-0597">Phosphoprotein</keyword>
<dbReference type="PROSITE" id="PS50110">
    <property type="entry name" value="RESPONSE_REGULATORY"/>
    <property type="match status" value="1"/>
</dbReference>
<name>A0A1L8CNP0_9PROT</name>
<sequence>MTGQVLIIDDARVVRISLGRIMRKCGYDVLEAANGEQALEVYASSQDIQVIFLDINMPVMGGMEFLEEFKSRFAATDRPPVIIVSTETETSSILKAISLGASEYVMKPFDEAIIKSKLDIVGIAYQS</sequence>
<dbReference type="GO" id="GO:0000160">
    <property type="term" value="P:phosphorelay signal transduction system"/>
    <property type="evidence" value="ECO:0007669"/>
    <property type="project" value="InterPro"/>
</dbReference>
<dbReference type="Gene3D" id="3.40.50.2300">
    <property type="match status" value="1"/>
</dbReference>
<evidence type="ECO:0000259" key="3">
    <source>
        <dbReference type="PROSITE" id="PS50110"/>
    </source>
</evidence>
<keyword evidence="5" id="KW-1185">Reference proteome</keyword>
<dbReference type="STRING" id="1921010.MMIC_P1500"/>
<dbReference type="PANTHER" id="PTHR44591:SF24">
    <property type="entry name" value="PROTEIN-GLUTAMATE METHYLESTERASE_PROTEIN-GLUTAMINE GLUTAMINASE 1"/>
    <property type="match status" value="1"/>
</dbReference>
<dbReference type="InterPro" id="IPR050595">
    <property type="entry name" value="Bact_response_regulator"/>
</dbReference>
<reference evidence="4 5" key="1">
    <citation type="journal article" date="2017" name="Arch. Microbiol.">
        <title>Mariprofundus micogutta sp. nov., a novel iron-oxidizing zetaproteobacterium isolated from a deep-sea hydrothermal field at the Bayonnaise knoll of the Izu-Ogasawara arc, and a description of Mariprofundales ord. nov. and Zetaproteobacteria classis nov.</title>
        <authorList>
            <person name="Makita H."/>
            <person name="Tanaka E."/>
            <person name="Mitsunobu S."/>
            <person name="Miyazaki M."/>
            <person name="Nunoura T."/>
            <person name="Uematsu K."/>
            <person name="Takaki Y."/>
            <person name="Nishi S."/>
            <person name="Shimamura S."/>
            <person name="Takai K."/>
        </authorList>
    </citation>
    <scope>NUCLEOTIDE SEQUENCE [LARGE SCALE GENOMIC DNA]</scope>
    <source>
        <strain evidence="4 5">ET2</strain>
    </source>
</reference>
<proteinExistence type="predicted"/>
<dbReference type="InterPro" id="IPR001789">
    <property type="entry name" value="Sig_transdc_resp-reg_receiver"/>
</dbReference>
<evidence type="ECO:0000313" key="4">
    <source>
        <dbReference type="EMBL" id="GAV20531.1"/>
    </source>
</evidence>
<dbReference type="InterPro" id="IPR011006">
    <property type="entry name" value="CheY-like_superfamily"/>
</dbReference>
<dbReference type="CDD" id="cd00156">
    <property type="entry name" value="REC"/>
    <property type="match status" value="1"/>
</dbReference>
<dbReference type="PANTHER" id="PTHR44591">
    <property type="entry name" value="STRESS RESPONSE REGULATOR PROTEIN 1"/>
    <property type="match status" value="1"/>
</dbReference>
<gene>
    <name evidence="4" type="ORF">MMIC_P1500</name>
</gene>
<evidence type="ECO:0000313" key="5">
    <source>
        <dbReference type="Proteomes" id="UP000231632"/>
    </source>
</evidence>
<protein>
    <submittedName>
        <fullName evidence="4">Two-component system, chemotaxis family, response regulator CheY</fullName>
    </submittedName>
</protein>
<feature type="domain" description="Response regulatory" evidence="3">
    <location>
        <begin position="4"/>
        <end position="122"/>
    </location>
</feature>
<dbReference type="EMBL" id="BDFD01000012">
    <property type="protein sequence ID" value="GAV20531.1"/>
    <property type="molecule type" value="Genomic_DNA"/>
</dbReference>
<dbReference type="SUPFAM" id="SSF52172">
    <property type="entry name" value="CheY-like"/>
    <property type="match status" value="1"/>
</dbReference>
<dbReference type="Pfam" id="PF00072">
    <property type="entry name" value="Response_reg"/>
    <property type="match status" value="1"/>
</dbReference>
<feature type="modified residue" description="4-aspartylphosphate" evidence="2">
    <location>
        <position position="54"/>
    </location>
</feature>
<evidence type="ECO:0000256" key="1">
    <source>
        <dbReference type="ARBA" id="ARBA00022553"/>
    </source>
</evidence>
<dbReference type="OrthoDB" id="9801101at2"/>
<evidence type="ECO:0000256" key="2">
    <source>
        <dbReference type="PROSITE-ProRule" id="PRU00169"/>
    </source>
</evidence>
<dbReference type="SMART" id="SM00448">
    <property type="entry name" value="REC"/>
    <property type="match status" value="1"/>
</dbReference>
<accession>A0A1L8CNP0</accession>
<comment type="caution">
    <text evidence="4">The sequence shown here is derived from an EMBL/GenBank/DDBJ whole genome shotgun (WGS) entry which is preliminary data.</text>
</comment>
<dbReference type="RefSeq" id="WP_072659851.1">
    <property type="nucleotide sequence ID" value="NZ_BDFD01000012.1"/>
</dbReference>
<organism evidence="4 5">
    <name type="scientific">Mariprofundus micogutta</name>
    <dbReference type="NCBI Taxonomy" id="1921010"/>
    <lineage>
        <taxon>Bacteria</taxon>
        <taxon>Pseudomonadati</taxon>
        <taxon>Pseudomonadota</taxon>
        <taxon>Candidatius Mariprofundia</taxon>
        <taxon>Mariprofundales</taxon>
        <taxon>Mariprofundaceae</taxon>
        <taxon>Mariprofundus</taxon>
    </lineage>
</organism>
<dbReference type="AlphaFoldDB" id="A0A1L8CNP0"/>
<dbReference type="Proteomes" id="UP000231632">
    <property type="component" value="Unassembled WGS sequence"/>
</dbReference>